<dbReference type="InterPro" id="IPR013785">
    <property type="entry name" value="Aldolase_TIM"/>
</dbReference>
<dbReference type="Pfam" id="PF13186">
    <property type="entry name" value="SPASM"/>
    <property type="match status" value="1"/>
</dbReference>
<dbReference type="SUPFAM" id="SSF102114">
    <property type="entry name" value="Radical SAM enzymes"/>
    <property type="match status" value="1"/>
</dbReference>
<proteinExistence type="predicted"/>
<feature type="domain" description="4Fe4S-binding SPASM" evidence="1">
    <location>
        <begin position="247"/>
        <end position="304"/>
    </location>
</feature>
<accession>A0A3G6NJ45</accession>
<dbReference type="InterPro" id="IPR058240">
    <property type="entry name" value="rSAM_sf"/>
</dbReference>
<reference evidence="2" key="2">
    <citation type="submission" date="2018-11" db="EMBL/GenBank/DDBJ databases">
        <title>Proposal to divide the Flavobacteriaceae and reorganize its genera based on Amino Acid Identity values calculated from whole genome sequences.</title>
        <authorList>
            <person name="Nicholson A.C."/>
            <person name="Gulvik C.A."/>
            <person name="Whitney A.M."/>
            <person name="Humrighouse B.W."/>
            <person name="Bell M."/>
            <person name="Holmes B."/>
            <person name="Steigerwalt A."/>
            <person name="Villarma A."/>
            <person name="Sheth M."/>
            <person name="Batra D."/>
            <person name="Pryor J."/>
            <person name="Bernardet J.-F."/>
            <person name="Hugo C."/>
            <person name="Kampfer P."/>
            <person name="Newman J."/>
            <person name="Mcquiston J.R."/>
        </authorList>
    </citation>
    <scope>NUCLEOTIDE SEQUENCE [LARGE SCALE GENOMIC DNA]</scope>
    <source>
        <strain evidence="2">G0188</strain>
    </source>
</reference>
<evidence type="ECO:0000313" key="3">
    <source>
        <dbReference type="EMBL" id="STD14041.1"/>
    </source>
</evidence>
<evidence type="ECO:0000259" key="1">
    <source>
        <dbReference type="Pfam" id="PF13186"/>
    </source>
</evidence>
<dbReference type="KEGG" id="ccau:EG346_07865"/>
<organism evidence="3 4">
    <name type="scientific">Chryseobacterium carnipullorum</name>
    <dbReference type="NCBI Taxonomy" id="1124835"/>
    <lineage>
        <taxon>Bacteria</taxon>
        <taxon>Pseudomonadati</taxon>
        <taxon>Bacteroidota</taxon>
        <taxon>Flavobacteriia</taxon>
        <taxon>Flavobacteriales</taxon>
        <taxon>Weeksellaceae</taxon>
        <taxon>Chryseobacterium group</taxon>
        <taxon>Chryseobacterium</taxon>
    </lineage>
</organism>
<dbReference type="NCBIfam" id="TIGR04193">
    <property type="entry name" value="SPASM_w_grasp"/>
    <property type="match status" value="1"/>
</dbReference>
<dbReference type="Proteomes" id="UP000273270">
    <property type="component" value="Chromosome"/>
</dbReference>
<sequence length="363" mass="42467">MKHNYFRVYTNCIVTRGYTKSVISDIQRENSDFIPNSLADIIERLNRKESLVSIYKDYGEENKPILDEYLNFLLQEEYGFYCSKEEFDMFIDLDLRYQNPDWISNIIIEIKKDELPFLKQVITQVEKLGCKFVALVCYESLNPDDFDLIRLMFDNTIIHSVEIISQYSVGVDEHSISELSTKFERLSSLFLFNSPPKMTMGSRKKYGKVVFSQKKYTNFSFCGGVSPDHFQTNLPKVLEAINHNSCLNKKIAVDINGNIKNCPAMPQSFGNIKDITLDEAIRHKNFNQYWNITKDDIAVCKDCEFRYICTDCRAYTEQPDLNESRLDVSKPLKCGYDPYTGEWEEWSTHELKQKAIKYYKELS</sequence>
<name>A0A376EV06_CHRCU</name>
<keyword evidence="5" id="KW-1185">Reference proteome</keyword>
<reference evidence="5" key="3">
    <citation type="submission" date="2018-11" db="EMBL/GenBank/DDBJ databases">
        <title>Proposal to divide the Flavobacteriaceae and reorganize its genera based on Amino Acid Identity values calculated from whole genome sequences.</title>
        <authorList>
            <person name="Nicholson A.C."/>
            <person name="Gulvik C.A."/>
            <person name="Whitney A.M."/>
            <person name="Humrighouse B.W."/>
            <person name="Bell M."/>
            <person name="Holmes B."/>
            <person name="Steigerwalt A.G."/>
            <person name="Villarma A."/>
            <person name="Sheth M."/>
            <person name="Batra D."/>
            <person name="Pryor J."/>
            <person name="Bernardet J.-F."/>
            <person name="Hugo C."/>
            <person name="Kampfer P."/>
            <person name="Newman J."/>
            <person name="McQuiston J.R."/>
        </authorList>
    </citation>
    <scope>NUCLEOTIDE SEQUENCE [LARGE SCALE GENOMIC DNA]</scope>
    <source>
        <strain evidence="5">G0188</strain>
    </source>
</reference>
<evidence type="ECO:0000313" key="2">
    <source>
        <dbReference type="EMBL" id="AZA48115.1"/>
    </source>
</evidence>
<dbReference type="Proteomes" id="UP000255224">
    <property type="component" value="Unassembled WGS sequence"/>
</dbReference>
<dbReference type="InterPro" id="IPR023885">
    <property type="entry name" value="4Fe4S-binding_SPASM_dom"/>
</dbReference>
<dbReference type="InterPro" id="IPR026497">
    <property type="entry name" value="GRASP-with-SPASM"/>
</dbReference>
<dbReference type="EMBL" id="UFVQ01000003">
    <property type="protein sequence ID" value="STD14041.1"/>
    <property type="molecule type" value="Genomic_DNA"/>
</dbReference>
<dbReference type="Gene3D" id="3.20.20.70">
    <property type="entry name" value="Aldolase class I"/>
    <property type="match status" value="1"/>
</dbReference>
<accession>A0A376EV06</accession>
<reference evidence="3 4" key="1">
    <citation type="submission" date="2018-06" db="EMBL/GenBank/DDBJ databases">
        <authorList>
            <consortium name="Pathogen Informatics"/>
            <person name="Doyle S."/>
        </authorList>
    </citation>
    <scope>NUCLEOTIDE SEQUENCE [LARGE SCALE GENOMIC DNA]</scope>
    <source>
        <strain evidence="3 4">NCTC13533</strain>
    </source>
</reference>
<dbReference type="OrthoDB" id="1073749at2"/>
<evidence type="ECO:0000313" key="5">
    <source>
        <dbReference type="Proteomes" id="UP000273270"/>
    </source>
</evidence>
<gene>
    <name evidence="2" type="primary">gwsS</name>
    <name evidence="2" type="ORF">EG346_07865</name>
    <name evidence="3" type="ORF">NCTC13533_05525</name>
</gene>
<dbReference type="NCBIfam" id="TIGR04085">
    <property type="entry name" value="rSAM_more_4Fe4S"/>
    <property type="match status" value="1"/>
</dbReference>
<dbReference type="AlphaFoldDB" id="A0A376EV06"/>
<evidence type="ECO:0000313" key="4">
    <source>
        <dbReference type="Proteomes" id="UP000255224"/>
    </source>
</evidence>
<dbReference type="RefSeq" id="WP_123877861.1">
    <property type="nucleotide sequence ID" value="NZ_CP033920.1"/>
</dbReference>
<dbReference type="EMBL" id="CP033920">
    <property type="protein sequence ID" value="AZA48115.1"/>
    <property type="molecule type" value="Genomic_DNA"/>
</dbReference>
<protein>
    <submittedName>
        <fullName evidence="2">Grasp-with-spasm system SPASM domain peptide maturase</fullName>
    </submittedName>
    <submittedName>
        <fullName evidence="3">Predicted metal-binding protein</fullName>
    </submittedName>
</protein>